<dbReference type="PROSITE" id="PS50102">
    <property type="entry name" value="RRM"/>
    <property type="match status" value="1"/>
</dbReference>
<dbReference type="InterPro" id="IPR012677">
    <property type="entry name" value="Nucleotide-bd_a/b_plait_sf"/>
</dbReference>
<evidence type="ECO:0000259" key="2">
    <source>
        <dbReference type="PROSITE" id="PS50102"/>
    </source>
</evidence>
<proteinExistence type="predicted"/>
<dbReference type="SUPFAM" id="SSF54928">
    <property type="entry name" value="RNA-binding domain, RBD"/>
    <property type="match status" value="1"/>
</dbReference>
<evidence type="ECO:0000313" key="4">
    <source>
        <dbReference type="WBParaSite" id="jg1368"/>
    </source>
</evidence>
<dbReference type="WBParaSite" id="jg1368">
    <property type="protein sequence ID" value="jg1368"/>
    <property type="gene ID" value="jg1368"/>
</dbReference>
<evidence type="ECO:0000256" key="1">
    <source>
        <dbReference type="PROSITE-ProRule" id="PRU00176"/>
    </source>
</evidence>
<keyword evidence="1" id="KW-0694">RNA-binding</keyword>
<dbReference type="Proteomes" id="UP000887574">
    <property type="component" value="Unplaced"/>
</dbReference>
<feature type="domain" description="RRM" evidence="2">
    <location>
        <begin position="1"/>
        <end position="68"/>
    </location>
</feature>
<protein>
    <submittedName>
        <fullName evidence="4">RRM domain-containing protein</fullName>
    </submittedName>
</protein>
<dbReference type="AlphaFoldDB" id="A0A915CXE3"/>
<dbReference type="Pfam" id="PF00076">
    <property type="entry name" value="RRM_1"/>
    <property type="match status" value="1"/>
</dbReference>
<sequence length="79" mass="8633">MLQNFFFNFGLVVTVEIAHKSDTGYPTLGGYVTFSTAEEASKFLLSSPHVVDGKEISGITLHELEAPESPALEEIRKSC</sequence>
<dbReference type="Gene3D" id="3.30.70.330">
    <property type="match status" value="1"/>
</dbReference>
<dbReference type="GO" id="GO:0003723">
    <property type="term" value="F:RNA binding"/>
    <property type="evidence" value="ECO:0007669"/>
    <property type="project" value="UniProtKB-UniRule"/>
</dbReference>
<dbReference type="InterPro" id="IPR035979">
    <property type="entry name" value="RBD_domain_sf"/>
</dbReference>
<keyword evidence="3" id="KW-1185">Reference proteome</keyword>
<reference evidence="4" key="1">
    <citation type="submission" date="2022-11" db="UniProtKB">
        <authorList>
            <consortium name="WormBaseParasite"/>
        </authorList>
    </citation>
    <scope>IDENTIFICATION</scope>
</reference>
<evidence type="ECO:0000313" key="3">
    <source>
        <dbReference type="Proteomes" id="UP000887574"/>
    </source>
</evidence>
<organism evidence="3 4">
    <name type="scientific">Ditylenchus dipsaci</name>
    <dbReference type="NCBI Taxonomy" id="166011"/>
    <lineage>
        <taxon>Eukaryota</taxon>
        <taxon>Metazoa</taxon>
        <taxon>Ecdysozoa</taxon>
        <taxon>Nematoda</taxon>
        <taxon>Chromadorea</taxon>
        <taxon>Rhabditida</taxon>
        <taxon>Tylenchina</taxon>
        <taxon>Tylenchomorpha</taxon>
        <taxon>Sphaerularioidea</taxon>
        <taxon>Anguinidae</taxon>
        <taxon>Anguininae</taxon>
        <taxon>Ditylenchus</taxon>
    </lineage>
</organism>
<dbReference type="InterPro" id="IPR000504">
    <property type="entry name" value="RRM_dom"/>
</dbReference>
<name>A0A915CXE3_9BILA</name>
<accession>A0A915CXE3</accession>